<evidence type="ECO:0000256" key="4">
    <source>
        <dbReference type="ARBA" id="ARBA00023125"/>
    </source>
</evidence>
<keyword evidence="3" id="KW-0805">Transcription regulation</keyword>
<dbReference type="PANTHER" id="PTHR47997">
    <property type="entry name" value="MYB DOMAIN PROTEIN 55"/>
    <property type="match status" value="1"/>
</dbReference>
<feature type="domain" description="HTH myb-type" evidence="9">
    <location>
        <begin position="29"/>
        <end position="83"/>
    </location>
</feature>
<feature type="region of interest" description="Disordered" evidence="7">
    <location>
        <begin position="344"/>
        <end position="363"/>
    </location>
</feature>
<dbReference type="SUPFAM" id="SSF46689">
    <property type="entry name" value="Homeodomain-like"/>
    <property type="match status" value="1"/>
</dbReference>
<feature type="compositionally biased region" description="Polar residues" evidence="7">
    <location>
        <begin position="67"/>
        <end position="89"/>
    </location>
</feature>
<dbReference type="GO" id="GO:0003677">
    <property type="term" value="F:DNA binding"/>
    <property type="evidence" value="ECO:0007669"/>
    <property type="project" value="UniProtKB-KW"/>
</dbReference>
<dbReference type="PROSITE" id="PS51294">
    <property type="entry name" value="HTH_MYB"/>
    <property type="match status" value="1"/>
</dbReference>
<proteinExistence type="predicted"/>
<feature type="compositionally biased region" description="Polar residues" evidence="7">
    <location>
        <begin position="272"/>
        <end position="292"/>
    </location>
</feature>
<evidence type="ECO:0000259" key="8">
    <source>
        <dbReference type="PROSITE" id="PS50090"/>
    </source>
</evidence>
<dbReference type="Gene3D" id="1.10.10.60">
    <property type="entry name" value="Homeodomain-like"/>
    <property type="match status" value="1"/>
</dbReference>
<comment type="caution">
    <text evidence="10">The sequence shown here is derived from an EMBL/GenBank/DDBJ whole genome shotgun (WGS) entry which is preliminary data.</text>
</comment>
<dbReference type="GO" id="GO:0005634">
    <property type="term" value="C:nucleus"/>
    <property type="evidence" value="ECO:0007669"/>
    <property type="project" value="UniProtKB-SubCell"/>
</dbReference>
<evidence type="ECO:0000256" key="2">
    <source>
        <dbReference type="ARBA" id="ARBA00022737"/>
    </source>
</evidence>
<evidence type="ECO:0000313" key="10">
    <source>
        <dbReference type="EMBL" id="KAK9804110.1"/>
    </source>
</evidence>
<dbReference type="InterPro" id="IPR001005">
    <property type="entry name" value="SANT/Myb"/>
</dbReference>
<sequence length="414" mass="43440">MHPAFLHSIVFPNTCRGKSCRLRFFNQLRSDLRRDPFSPEEDACIVEAHAKVGNRWALIAKSLPGRTDNSIKNRWNSTLKRKQSSPATNSDSADRSPSSPPPAKRIKQEEATPSLNTPSPQRQPVLAAQSPPTAAESSEPSISQTSSSSRPAEVQCEERTSAATSDPNSSSNTRSFSSALGFPLDLPKIEGAFLVAAQNPPPAARLVQQQGLNSVGTPSMWSLLNMSAPMAPLESPFASPAPPMTPFLNHQHSSLAQPSLPPLTIAPPRLNSAASNSLGSPLAQSQRPSAASDSPAAGLHTTATPSVVPASAEPVAAADPFGDALAGLDGLMGMEGMEDLEEFGADSLDNSSPTSSSGLVSRNGSSEELTLLAGHLSRANSCSESMFPQGDANIFDGAFDSVFDLDVLPANLVN</sequence>
<evidence type="ECO:0000313" key="11">
    <source>
        <dbReference type="Proteomes" id="UP001465755"/>
    </source>
</evidence>
<keyword evidence="5" id="KW-0804">Transcription</keyword>
<feature type="region of interest" description="Disordered" evidence="7">
    <location>
        <begin position="67"/>
        <end position="176"/>
    </location>
</feature>
<evidence type="ECO:0000256" key="7">
    <source>
        <dbReference type="SAM" id="MobiDB-lite"/>
    </source>
</evidence>
<name>A0AAW1P7D0_9CHLO</name>
<feature type="compositionally biased region" description="Low complexity" evidence="7">
    <location>
        <begin position="347"/>
        <end position="363"/>
    </location>
</feature>
<feature type="compositionally biased region" description="Polar residues" evidence="7">
    <location>
        <begin position="111"/>
        <end position="122"/>
    </location>
</feature>
<dbReference type="Pfam" id="PF00249">
    <property type="entry name" value="Myb_DNA-binding"/>
    <property type="match status" value="1"/>
</dbReference>
<dbReference type="CDD" id="cd00167">
    <property type="entry name" value="SANT"/>
    <property type="match status" value="1"/>
</dbReference>
<evidence type="ECO:0000256" key="5">
    <source>
        <dbReference type="ARBA" id="ARBA00023163"/>
    </source>
</evidence>
<accession>A0AAW1P7D0</accession>
<dbReference type="SMART" id="SM00717">
    <property type="entry name" value="SANT"/>
    <property type="match status" value="1"/>
</dbReference>
<feature type="region of interest" description="Disordered" evidence="7">
    <location>
        <begin position="248"/>
        <end position="302"/>
    </location>
</feature>
<dbReference type="PANTHER" id="PTHR47997:SF75">
    <property type="entry name" value="MYB DOMAIN PROTEIN 55"/>
    <property type="match status" value="1"/>
</dbReference>
<dbReference type="PROSITE" id="PS50090">
    <property type="entry name" value="MYB_LIKE"/>
    <property type="match status" value="1"/>
</dbReference>
<reference evidence="10 11" key="1">
    <citation type="journal article" date="2024" name="Nat. Commun.">
        <title>Phylogenomics reveals the evolutionary origins of lichenization in chlorophyte algae.</title>
        <authorList>
            <person name="Puginier C."/>
            <person name="Libourel C."/>
            <person name="Otte J."/>
            <person name="Skaloud P."/>
            <person name="Haon M."/>
            <person name="Grisel S."/>
            <person name="Petersen M."/>
            <person name="Berrin J.G."/>
            <person name="Delaux P.M."/>
            <person name="Dal Grande F."/>
            <person name="Keller J."/>
        </authorList>
    </citation>
    <scope>NUCLEOTIDE SEQUENCE [LARGE SCALE GENOMIC DNA]</scope>
    <source>
        <strain evidence="10 11">SAG 2036</strain>
    </source>
</reference>
<keyword evidence="2" id="KW-0677">Repeat</keyword>
<comment type="subcellular location">
    <subcellularLocation>
        <location evidence="1">Nucleus</location>
    </subcellularLocation>
</comment>
<dbReference type="EMBL" id="JALJOQ010000053">
    <property type="protein sequence ID" value="KAK9804110.1"/>
    <property type="molecule type" value="Genomic_DNA"/>
</dbReference>
<feature type="compositionally biased region" description="Low complexity" evidence="7">
    <location>
        <begin position="164"/>
        <end position="176"/>
    </location>
</feature>
<evidence type="ECO:0000256" key="3">
    <source>
        <dbReference type="ARBA" id="ARBA00023015"/>
    </source>
</evidence>
<organism evidence="10 11">
    <name type="scientific">Symbiochloris irregularis</name>
    <dbReference type="NCBI Taxonomy" id="706552"/>
    <lineage>
        <taxon>Eukaryota</taxon>
        <taxon>Viridiplantae</taxon>
        <taxon>Chlorophyta</taxon>
        <taxon>core chlorophytes</taxon>
        <taxon>Trebouxiophyceae</taxon>
        <taxon>Trebouxiales</taxon>
        <taxon>Trebouxiaceae</taxon>
        <taxon>Symbiochloris</taxon>
    </lineage>
</organism>
<dbReference type="Proteomes" id="UP001465755">
    <property type="component" value="Unassembled WGS sequence"/>
</dbReference>
<feature type="compositionally biased region" description="Polar residues" evidence="7">
    <location>
        <begin position="248"/>
        <end position="257"/>
    </location>
</feature>
<dbReference type="InterPro" id="IPR017930">
    <property type="entry name" value="Myb_dom"/>
</dbReference>
<gene>
    <name evidence="10" type="ORF">WJX73_009133</name>
</gene>
<feature type="domain" description="Myb-like" evidence="8">
    <location>
        <begin position="29"/>
        <end position="79"/>
    </location>
</feature>
<protein>
    <submittedName>
        <fullName evidence="10">Uncharacterized protein</fullName>
    </submittedName>
</protein>
<evidence type="ECO:0000256" key="1">
    <source>
        <dbReference type="ARBA" id="ARBA00004123"/>
    </source>
</evidence>
<keyword evidence="6" id="KW-0539">Nucleus</keyword>
<keyword evidence="11" id="KW-1185">Reference proteome</keyword>
<dbReference type="InterPro" id="IPR051953">
    <property type="entry name" value="Plant_SW-associated_TFs"/>
</dbReference>
<evidence type="ECO:0000256" key="6">
    <source>
        <dbReference type="ARBA" id="ARBA00023242"/>
    </source>
</evidence>
<dbReference type="InterPro" id="IPR009057">
    <property type="entry name" value="Homeodomain-like_sf"/>
</dbReference>
<dbReference type="AlphaFoldDB" id="A0AAW1P7D0"/>
<keyword evidence="4" id="KW-0238">DNA-binding</keyword>
<evidence type="ECO:0000259" key="9">
    <source>
        <dbReference type="PROSITE" id="PS51294"/>
    </source>
</evidence>
<feature type="compositionally biased region" description="Low complexity" evidence="7">
    <location>
        <begin position="127"/>
        <end position="149"/>
    </location>
</feature>